<proteinExistence type="predicted"/>
<evidence type="ECO:0000313" key="2">
    <source>
        <dbReference type="Proteomes" id="UP000824202"/>
    </source>
</evidence>
<name>A0A9D1V1G9_9BACT</name>
<reference evidence="1" key="1">
    <citation type="journal article" date="2021" name="PeerJ">
        <title>Extensive microbial diversity within the chicken gut microbiome revealed by metagenomics and culture.</title>
        <authorList>
            <person name="Gilroy R."/>
            <person name="Ravi A."/>
            <person name="Getino M."/>
            <person name="Pursley I."/>
            <person name="Horton D.L."/>
            <person name="Alikhan N.F."/>
            <person name="Baker D."/>
            <person name="Gharbi K."/>
            <person name="Hall N."/>
            <person name="Watson M."/>
            <person name="Adriaenssens E.M."/>
            <person name="Foster-Nyarko E."/>
            <person name="Jarju S."/>
            <person name="Secka A."/>
            <person name="Antonio M."/>
            <person name="Oren A."/>
            <person name="Chaudhuri R.R."/>
            <person name="La Ragione R."/>
            <person name="Hildebrand F."/>
            <person name="Pallen M.J."/>
        </authorList>
    </citation>
    <scope>NUCLEOTIDE SEQUENCE</scope>
    <source>
        <strain evidence="1">23274</strain>
    </source>
</reference>
<dbReference type="Proteomes" id="UP000824202">
    <property type="component" value="Unassembled WGS sequence"/>
</dbReference>
<dbReference type="AlphaFoldDB" id="A0A9D1V1G9"/>
<organism evidence="1 2">
    <name type="scientific">Candidatus Odoribacter faecigallinarum</name>
    <dbReference type="NCBI Taxonomy" id="2838706"/>
    <lineage>
        <taxon>Bacteria</taxon>
        <taxon>Pseudomonadati</taxon>
        <taxon>Bacteroidota</taxon>
        <taxon>Bacteroidia</taxon>
        <taxon>Bacteroidales</taxon>
        <taxon>Odoribacteraceae</taxon>
        <taxon>Odoribacter</taxon>
    </lineage>
</organism>
<evidence type="ECO:0000313" key="1">
    <source>
        <dbReference type="EMBL" id="HIX04352.1"/>
    </source>
</evidence>
<accession>A0A9D1V1G9</accession>
<protein>
    <submittedName>
        <fullName evidence="1">Uncharacterized protein</fullName>
    </submittedName>
</protein>
<dbReference type="EMBL" id="DXFT01000189">
    <property type="protein sequence ID" value="HIX04352.1"/>
    <property type="molecule type" value="Genomic_DNA"/>
</dbReference>
<comment type="caution">
    <text evidence="1">The sequence shown here is derived from an EMBL/GenBank/DDBJ whole genome shotgun (WGS) entry which is preliminary data.</text>
</comment>
<gene>
    <name evidence="1" type="ORF">H9863_09615</name>
</gene>
<reference evidence="1" key="2">
    <citation type="submission" date="2021-04" db="EMBL/GenBank/DDBJ databases">
        <authorList>
            <person name="Gilroy R."/>
        </authorList>
    </citation>
    <scope>NUCLEOTIDE SEQUENCE</scope>
    <source>
        <strain evidence="1">23274</strain>
    </source>
</reference>
<sequence length="94" mass="10417">MASIRRLKKDIDYLTFAVIDDSVNCLAYGKTTEEIAEIVEAAVAKRNELRGRVCAGKQVPKGERKAHYKSIGKDLLESVDEAFSKLSEMVKAKA</sequence>